<proteinExistence type="predicted"/>
<reference evidence="2 3" key="1">
    <citation type="submission" date="2024-09" db="EMBL/GenBank/DDBJ databases">
        <authorList>
            <person name="Sun Q."/>
            <person name="Mori K."/>
        </authorList>
    </citation>
    <scope>NUCLEOTIDE SEQUENCE [LARGE SCALE GENOMIC DNA]</scope>
    <source>
        <strain evidence="2 3">TBRC 7907</strain>
    </source>
</reference>
<protein>
    <submittedName>
        <fullName evidence="2">PfaD family polyunsaturated fatty acid/polyketide biosynthesis protein</fullName>
    </submittedName>
</protein>
<evidence type="ECO:0000313" key="2">
    <source>
        <dbReference type="EMBL" id="MFB9908557.1"/>
    </source>
</evidence>
<dbReference type="SUPFAM" id="SSF51412">
    <property type="entry name" value="Inosine monophosphate dehydrogenase (IMPDH)"/>
    <property type="match status" value="1"/>
</dbReference>
<dbReference type="InterPro" id="IPR014179">
    <property type="entry name" value="PfaD-like_TIM-barrel"/>
</dbReference>
<organism evidence="2 3">
    <name type="scientific">Allokutzneria oryzae</name>
    <dbReference type="NCBI Taxonomy" id="1378989"/>
    <lineage>
        <taxon>Bacteria</taxon>
        <taxon>Bacillati</taxon>
        <taxon>Actinomycetota</taxon>
        <taxon>Actinomycetes</taxon>
        <taxon>Pseudonocardiales</taxon>
        <taxon>Pseudonocardiaceae</taxon>
        <taxon>Allokutzneria</taxon>
    </lineage>
</organism>
<sequence length="518" mass="55640">MKTLPQPAFQPARIAELVDRIREPAHVVASGAGYGLAVGEHGPEHGVIGVLPPLYPEWLGDRTFNETHGTRFPYVAGEMAGGIATVEMVTAMARGGMLGFFGAGGLGLPRVQDAVTELARSLAGLPNWGVNLIHSPNEPVTEGRVADLLIRSGVPCVCASAFTDLTPAVVRCAAAGLTRDAEGGIIRRTRMFAKISRPETAERFLSPAPPELLRGLVERGQLTAEEAELASLVPVAEDITVEADSGGHTDNRPLVSLLPVILALRDKLVARFGYRRPVRVGAAGGLGTPGALAAAFAAGAAYVVTGSVNQVAVESGLSPAAKALLAAADLADVTMAPAADMFEQGVKVQVLRRGTMFAARATQLYEAYRDNDSLEDLPERVRTRIERDILRMPVADAWAETERFWRERDPAELVRARTDPKHRMALLFRSYLGRSSRWAVDGDTGRRADFQIWCGPAIGAFNRWTAGTFLAEQANRTVVQIALNLLEGAAVLTRAHQLRVYGLPVPPEAFTFTPRRLV</sequence>
<dbReference type="Gene3D" id="3.20.20.70">
    <property type="entry name" value="Aldolase class I"/>
    <property type="match status" value="2"/>
</dbReference>
<dbReference type="Pfam" id="PF21607">
    <property type="entry name" value="FabD_helical_ins"/>
    <property type="match status" value="1"/>
</dbReference>
<feature type="domain" description="[Acyl-carrier-protein] S-malonyltransferase-like inserted helical" evidence="1">
    <location>
        <begin position="372"/>
        <end position="450"/>
    </location>
</feature>
<dbReference type="PANTHER" id="PTHR32332">
    <property type="entry name" value="2-NITROPROPANE DIOXYGENASE"/>
    <property type="match status" value="1"/>
</dbReference>
<gene>
    <name evidence="2" type="ORF">ACFFQA_31865</name>
</gene>
<dbReference type="InterPro" id="IPR013785">
    <property type="entry name" value="Aldolase_TIM"/>
</dbReference>
<keyword evidence="3" id="KW-1185">Reference proteome</keyword>
<dbReference type="RefSeq" id="WP_377860373.1">
    <property type="nucleotide sequence ID" value="NZ_JBHLZU010000027.1"/>
</dbReference>
<evidence type="ECO:0000259" key="1">
    <source>
        <dbReference type="Pfam" id="PF21607"/>
    </source>
</evidence>
<comment type="caution">
    <text evidence="2">The sequence shown here is derived from an EMBL/GenBank/DDBJ whole genome shotgun (WGS) entry which is preliminary data.</text>
</comment>
<dbReference type="Proteomes" id="UP001589693">
    <property type="component" value="Unassembled WGS sequence"/>
</dbReference>
<dbReference type="InterPro" id="IPR049489">
    <property type="entry name" value="FabD-like_helical_ins"/>
</dbReference>
<dbReference type="PANTHER" id="PTHR32332:SF20">
    <property type="entry name" value="2-NITROPROPANE DIOXYGENASE-LIKE PROTEIN"/>
    <property type="match status" value="1"/>
</dbReference>
<dbReference type="NCBIfam" id="TIGR02814">
    <property type="entry name" value="pfaD_fam"/>
    <property type="match status" value="1"/>
</dbReference>
<name>A0ABV6A5V8_9PSEU</name>
<accession>A0ABV6A5V8</accession>
<dbReference type="EMBL" id="JBHLZU010000027">
    <property type="protein sequence ID" value="MFB9908557.1"/>
    <property type="molecule type" value="Genomic_DNA"/>
</dbReference>
<evidence type="ECO:0000313" key="3">
    <source>
        <dbReference type="Proteomes" id="UP001589693"/>
    </source>
</evidence>